<dbReference type="Pfam" id="PF01588">
    <property type="entry name" value="tRNA_bind"/>
    <property type="match status" value="1"/>
</dbReference>
<dbReference type="AlphaFoldDB" id="A0A1M7YBD0"/>
<reference evidence="5 6" key="1">
    <citation type="submission" date="2016-12" db="EMBL/GenBank/DDBJ databases">
        <authorList>
            <person name="Song W.-J."/>
            <person name="Kurnit D.M."/>
        </authorList>
    </citation>
    <scope>NUCLEOTIDE SEQUENCE [LARGE SCALE GENOMIC DNA]</scope>
    <source>
        <strain evidence="5 6">DSM 18488</strain>
    </source>
</reference>
<dbReference type="Gene3D" id="2.40.50.140">
    <property type="entry name" value="Nucleic acid-binding proteins"/>
    <property type="match status" value="1"/>
</dbReference>
<dbReference type="InterPro" id="IPR012340">
    <property type="entry name" value="NA-bd_OB-fold"/>
</dbReference>
<accession>A0A1M7YBD0</accession>
<dbReference type="RefSeq" id="WP_073614614.1">
    <property type="nucleotide sequence ID" value="NZ_FRFE01000016.1"/>
</dbReference>
<evidence type="ECO:0000259" key="4">
    <source>
        <dbReference type="PROSITE" id="PS50886"/>
    </source>
</evidence>
<evidence type="ECO:0000313" key="5">
    <source>
        <dbReference type="EMBL" id="SHO49901.1"/>
    </source>
</evidence>
<dbReference type="SUPFAM" id="SSF50249">
    <property type="entry name" value="Nucleic acid-binding proteins"/>
    <property type="match status" value="1"/>
</dbReference>
<evidence type="ECO:0000256" key="2">
    <source>
        <dbReference type="ARBA" id="ARBA00022884"/>
    </source>
</evidence>
<dbReference type="InterPro" id="IPR002547">
    <property type="entry name" value="tRNA-bd_dom"/>
</dbReference>
<dbReference type="EMBL" id="FRFE01000016">
    <property type="protein sequence ID" value="SHO49901.1"/>
    <property type="molecule type" value="Genomic_DNA"/>
</dbReference>
<dbReference type="STRING" id="1121416.SAMN02745220_03143"/>
<name>A0A1M7YBD0_9BACT</name>
<evidence type="ECO:0000256" key="1">
    <source>
        <dbReference type="ARBA" id="ARBA00022555"/>
    </source>
</evidence>
<organism evidence="5 6">
    <name type="scientific">Desulfopila aestuarii DSM 18488</name>
    <dbReference type="NCBI Taxonomy" id="1121416"/>
    <lineage>
        <taxon>Bacteria</taxon>
        <taxon>Pseudomonadati</taxon>
        <taxon>Thermodesulfobacteriota</taxon>
        <taxon>Desulfobulbia</taxon>
        <taxon>Desulfobulbales</taxon>
        <taxon>Desulfocapsaceae</taxon>
        <taxon>Desulfopila</taxon>
    </lineage>
</organism>
<dbReference type="OrthoDB" id="9794564at2"/>
<evidence type="ECO:0000256" key="3">
    <source>
        <dbReference type="PROSITE-ProRule" id="PRU00209"/>
    </source>
</evidence>
<sequence>MASELKPIVSFEESFAKLDIRVGRVVEVELETKTPKQTYRMVIDFGKYGRKTSYGRFTCHPVEEVQDRLVLGVLNFPPRQMGTVTSEVLVIGVQYPKAESGEATFVSPAVNAKIGSKLF</sequence>
<protein>
    <submittedName>
        <fullName evidence="5">tRNA-binding protein</fullName>
    </submittedName>
</protein>
<feature type="domain" description="TRNA-binding" evidence="4">
    <location>
        <begin position="14"/>
        <end position="119"/>
    </location>
</feature>
<dbReference type="PROSITE" id="PS50886">
    <property type="entry name" value="TRBD"/>
    <property type="match status" value="1"/>
</dbReference>
<keyword evidence="1 3" id="KW-0820">tRNA-binding</keyword>
<dbReference type="Proteomes" id="UP000184603">
    <property type="component" value="Unassembled WGS sequence"/>
</dbReference>
<proteinExistence type="predicted"/>
<keyword evidence="2 3" id="KW-0694">RNA-binding</keyword>
<keyword evidence="6" id="KW-1185">Reference proteome</keyword>
<gene>
    <name evidence="5" type="ORF">SAMN02745220_03143</name>
</gene>
<dbReference type="GO" id="GO:0000049">
    <property type="term" value="F:tRNA binding"/>
    <property type="evidence" value="ECO:0007669"/>
    <property type="project" value="UniProtKB-UniRule"/>
</dbReference>
<evidence type="ECO:0000313" key="6">
    <source>
        <dbReference type="Proteomes" id="UP000184603"/>
    </source>
</evidence>